<evidence type="ECO:0000259" key="1">
    <source>
        <dbReference type="Pfam" id="PF01266"/>
    </source>
</evidence>
<dbReference type="PANTHER" id="PTHR13847">
    <property type="entry name" value="SARCOSINE DEHYDROGENASE-RELATED"/>
    <property type="match status" value="1"/>
</dbReference>
<feature type="domain" description="FAD dependent oxidoreductase" evidence="1">
    <location>
        <begin position="53"/>
        <end position="411"/>
    </location>
</feature>
<gene>
    <name evidence="2" type="ORF">SAMN05661093_09186</name>
</gene>
<dbReference type="InterPro" id="IPR036188">
    <property type="entry name" value="FAD/NAD-bd_sf"/>
</dbReference>
<keyword evidence="3" id="KW-1185">Reference proteome</keyword>
<dbReference type="InterPro" id="IPR006076">
    <property type="entry name" value="FAD-dep_OxRdtase"/>
</dbReference>
<dbReference type="GO" id="GO:0005737">
    <property type="term" value="C:cytoplasm"/>
    <property type="evidence" value="ECO:0007669"/>
    <property type="project" value="TreeGrafter"/>
</dbReference>
<protein>
    <submittedName>
        <fullName evidence="2">Glycine/D-amino acid oxidase</fullName>
    </submittedName>
</protein>
<dbReference type="RefSeq" id="WP_084433458.1">
    <property type="nucleotide sequence ID" value="NZ_FWXV01000011.1"/>
</dbReference>
<dbReference type="Pfam" id="PF01266">
    <property type="entry name" value="DAO"/>
    <property type="match status" value="1"/>
</dbReference>
<dbReference type="AlphaFoldDB" id="A0A1W2FUP0"/>
<dbReference type="Proteomes" id="UP000192674">
    <property type="component" value="Unassembled WGS sequence"/>
</dbReference>
<sequence>MTNFLPTRRTLSPIPHPHTPMASLADAMPKPYWLDVHPEPEPCSALTANIRADLAVVGGGYTGLWAALQAKEHDPSLDVVLLDADRCGSAASGRNGGFCASSLTHGILNGVARFAEEMAELERFGLENLDDIERSVSEYGIDCDFQRSGELNVATQSWQVAELERCATVAKDLGHEVRLLAADEIQDEIHSPTYLGALEMPRSTAMLNPALLAYGLRQACLERGVRIYEWTPAQAIREQRAGVVVTTPYAKVHAARGLLATNGFPPLLKRLRNYIVPVYDYVLVTEPLTSDQLASIGWRKRQGIGDAGNQFHYYRLTADNRILWGGYDAIYYYGGPVRSELTVRPETYALLAQHFFDTFPQLAGVRFTHRWGGLIDTCTRFCSFVGTAMGGRVGYALGFTGLGVGSSKFAAAVVLDKLYGRNTERARLKLSNTKPLPLPPEPLRWAGIQLTRWSLNRADERGGRRNLWLRTLDRIGLGFDS</sequence>
<evidence type="ECO:0000313" key="2">
    <source>
        <dbReference type="EMBL" id="SMD25504.1"/>
    </source>
</evidence>
<dbReference type="Gene3D" id="3.50.50.60">
    <property type="entry name" value="FAD/NAD(P)-binding domain"/>
    <property type="match status" value="1"/>
</dbReference>
<dbReference type="SUPFAM" id="SSF51905">
    <property type="entry name" value="FAD/NAD(P)-binding domain"/>
    <property type="match status" value="1"/>
</dbReference>
<proteinExistence type="predicted"/>
<accession>A0A1W2FUP0</accession>
<name>A0A1W2FUP0_KIBAR</name>
<evidence type="ECO:0000313" key="3">
    <source>
        <dbReference type="Proteomes" id="UP000192674"/>
    </source>
</evidence>
<organism evidence="2 3">
    <name type="scientific">Kibdelosporangium aridum</name>
    <dbReference type="NCBI Taxonomy" id="2030"/>
    <lineage>
        <taxon>Bacteria</taxon>
        <taxon>Bacillati</taxon>
        <taxon>Actinomycetota</taxon>
        <taxon>Actinomycetes</taxon>
        <taxon>Pseudonocardiales</taxon>
        <taxon>Pseudonocardiaceae</taxon>
        <taxon>Kibdelosporangium</taxon>
    </lineage>
</organism>
<reference evidence="2 3" key="1">
    <citation type="submission" date="2017-04" db="EMBL/GenBank/DDBJ databases">
        <authorList>
            <person name="Afonso C.L."/>
            <person name="Miller P.J."/>
            <person name="Scott M.A."/>
            <person name="Spackman E."/>
            <person name="Goraichik I."/>
            <person name="Dimitrov K.M."/>
            <person name="Suarez D.L."/>
            <person name="Swayne D.E."/>
        </authorList>
    </citation>
    <scope>NUCLEOTIDE SEQUENCE [LARGE SCALE GENOMIC DNA]</scope>
    <source>
        <strain evidence="2 3">DSM 43828</strain>
    </source>
</reference>
<dbReference type="EMBL" id="FWXV01000011">
    <property type="protein sequence ID" value="SMD25504.1"/>
    <property type="molecule type" value="Genomic_DNA"/>
</dbReference>
<dbReference type="Gene3D" id="3.30.9.10">
    <property type="entry name" value="D-Amino Acid Oxidase, subunit A, domain 2"/>
    <property type="match status" value="1"/>
</dbReference>
<dbReference type="PANTHER" id="PTHR13847:SF281">
    <property type="entry name" value="FAD DEPENDENT OXIDOREDUCTASE DOMAIN-CONTAINING PROTEIN"/>
    <property type="match status" value="1"/>
</dbReference>